<evidence type="ECO:0000313" key="2">
    <source>
        <dbReference type="Proteomes" id="UP001280121"/>
    </source>
</evidence>
<gene>
    <name evidence="1" type="ORF">Ddye_003744</name>
</gene>
<evidence type="ECO:0000313" key="1">
    <source>
        <dbReference type="EMBL" id="KAK2665170.1"/>
    </source>
</evidence>
<reference evidence="1" key="1">
    <citation type="journal article" date="2023" name="Plant J.">
        <title>Genome sequences and population genomics provide insights into the demographic history, inbreeding, and mutation load of two 'living fossil' tree species of Dipteronia.</title>
        <authorList>
            <person name="Feng Y."/>
            <person name="Comes H.P."/>
            <person name="Chen J."/>
            <person name="Zhu S."/>
            <person name="Lu R."/>
            <person name="Zhang X."/>
            <person name="Li P."/>
            <person name="Qiu J."/>
            <person name="Olsen K.M."/>
            <person name="Qiu Y."/>
        </authorList>
    </citation>
    <scope>NUCLEOTIDE SEQUENCE</scope>
    <source>
        <strain evidence="1">KIB01</strain>
    </source>
</reference>
<sequence>MLIVQRLGMCIELVKMAIEFVVVVAEAVSVVIHQNVTPQELSNHSYAVAVPFIGFLP</sequence>
<dbReference type="Proteomes" id="UP001280121">
    <property type="component" value="Unassembled WGS sequence"/>
</dbReference>
<name>A0AAE0CVM2_9ROSI</name>
<keyword evidence="2" id="KW-1185">Reference proteome</keyword>
<proteinExistence type="predicted"/>
<dbReference type="PANTHER" id="PTHR37705">
    <property type="entry name" value="BNAA08G11710D PROTEIN"/>
    <property type="match status" value="1"/>
</dbReference>
<comment type="caution">
    <text evidence="1">The sequence shown here is derived from an EMBL/GenBank/DDBJ whole genome shotgun (WGS) entry which is preliminary data.</text>
</comment>
<protein>
    <submittedName>
        <fullName evidence="1">Uncharacterized protein</fullName>
    </submittedName>
</protein>
<accession>A0AAE0CVM2</accession>
<dbReference type="EMBL" id="JANJYI010000001">
    <property type="protein sequence ID" value="KAK2665170.1"/>
    <property type="molecule type" value="Genomic_DNA"/>
</dbReference>
<dbReference type="AlphaFoldDB" id="A0AAE0CVM2"/>
<dbReference type="PANTHER" id="PTHR37705:SF1">
    <property type="entry name" value="TRANSMEMBRANE PROTEIN"/>
    <property type="match status" value="1"/>
</dbReference>
<organism evidence="1 2">
    <name type="scientific">Dipteronia dyeriana</name>
    <dbReference type="NCBI Taxonomy" id="168575"/>
    <lineage>
        <taxon>Eukaryota</taxon>
        <taxon>Viridiplantae</taxon>
        <taxon>Streptophyta</taxon>
        <taxon>Embryophyta</taxon>
        <taxon>Tracheophyta</taxon>
        <taxon>Spermatophyta</taxon>
        <taxon>Magnoliopsida</taxon>
        <taxon>eudicotyledons</taxon>
        <taxon>Gunneridae</taxon>
        <taxon>Pentapetalae</taxon>
        <taxon>rosids</taxon>
        <taxon>malvids</taxon>
        <taxon>Sapindales</taxon>
        <taxon>Sapindaceae</taxon>
        <taxon>Hippocastanoideae</taxon>
        <taxon>Acereae</taxon>
        <taxon>Dipteronia</taxon>
    </lineage>
</organism>